<feature type="non-terminal residue" evidence="2">
    <location>
        <position position="163"/>
    </location>
</feature>
<dbReference type="EMBL" id="BARS01005105">
    <property type="protein sequence ID" value="GAF68564.1"/>
    <property type="molecule type" value="Genomic_DNA"/>
</dbReference>
<dbReference type="SUPFAM" id="SSF49503">
    <property type="entry name" value="Cupredoxins"/>
    <property type="match status" value="1"/>
</dbReference>
<dbReference type="InterPro" id="IPR008972">
    <property type="entry name" value="Cupredoxin"/>
</dbReference>
<proteinExistence type="predicted"/>
<organism evidence="2">
    <name type="scientific">marine sediment metagenome</name>
    <dbReference type="NCBI Taxonomy" id="412755"/>
    <lineage>
        <taxon>unclassified sequences</taxon>
        <taxon>metagenomes</taxon>
        <taxon>ecological metagenomes</taxon>
    </lineage>
</organism>
<name>X0RIA3_9ZZZZ</name>
<sequence>MLFYLHTNMAVKWLILSVIVILFISGCSIGDKTKAVVTDVDEKTQEQEIIDVEEQELEEDGEVLEKENETIEDAETEINESEDEPEEKLPPGTHTITIKDLKLDPQELTIKKGDTVVWKHEDKWEDNTQHYLAAHSNEFRSEQYMYYGDTFNHTFDDVGTFTY</sequence>
<dbReference type="Gene3D" id="2.60.40.420">
    <property type="entry name" value="Cupredoxins - blue copper proteins"/>
    <property type="match status" value="1"/>
</dbReference>
<dbReference type="InterPro" id="IPR052721">
    <property type="entry name" value="ET_Amicyanin"/>
</dbReference>
<feature type="compositionally biased region" description="Acidic residues" evidence="1">
    <location>
        <begin position="70"/>
        <end position="86"/>
    </location>
</feature>
<dbReference type="PANTHER" id="PTHR36507:SF1">
    <property type="entry name" value="BLL1555 PROTEIN"/>
    <property type="match status" value="1"/>
</dbReference>
<dbReference type="AlphaFoldDB" id="X0RIA3"/>
<dbReference type="PANTHER" id="PTHR36507">
    <property type="entry name" value="BLL1555 PROTEIN"/>
    <property type="match status" value="1"/>
</dbReference>
<evidence type="ECO:0000313" key="2">
    <source>
        <dbReference type="EMBL" id="GAF68564.1"/>
    </source>
</evidence>
<comment type="caution">
    <text evidence="2">The sequence shown here is derived from an EMBL/GenBank/DDBJ whole genome shotgun (WGS) entry which is preliminary data.</text>
</comment>
<evidence type="ECO:0008006" key="3">
    <source>
        <dbReference type="Google" id="ProtNLM"/>
    </source>
</evidence>
<protein>
    <recommendedName>
        <fullName evidence="3">EfeO-type cupredoxin-like domain-containing protein</fullName>
    </recommendedName>
</protein>
<reference evidence="2" key="1">
    <citation type="journal article" date="2014" name="Front. Microbiol.">
        <title>High frequency of phylogenetically diverse reductive dehalogenase-homologous genes in deep subseafloor sedimentary metagenomes.</title>
        <authorList>
            <person name="Kawai M."/>
            <person name="Futagami T."/>
            <person name="Toyoda A."/>
            <person name="Takaki Y."/>
            <person name="Nishi S."/>
            <person name="Hori S."/>
            <person name="Arai W."/>
            <person name="Tsubouchi T."/>
            <person name="Morono Y."/>
            <person name="Uchiyama I."/>
            <person name="Ito T."/>
            <person name="Fujiyama A."/>
            <person name="Inagaki F."/>
            <person name="Takami H."/>
        </authorList>
    </citation>
    <scope>NUCLEOTIDE SEQUENCE</scope>
    <source>
        <strain evidence="2">Expedition CK06-06</strain>
    </source>
</reference>
<gene>
    <name evidence="2" type="ORF">S01H1_09996</name>
</gene>
<feature type="region of interest" description="Disordered" evidence="1">
    <location>
        <begin position="57"/>
        <end position="93"/>
    </location>
</feature>
<accession>X0RIA3</accession>
<evidence type="ECO:0000256" key="1">
    <source>
        <dbReference type="SAM" id="MobiDB-lite"/>
    </source>
</evidence>